<evidence type="ECO:0000313" key="2">
    <source>
        <dbReference type="EMBL" id="RNA35020.1"/>
    </source>
</evidence>
<name>A0A3M7SHH2_BRAPC</name>
<evidence type="ECO:0000256" key="1">
    <source>
        <dbReference type="SAM" id="Phobius"/>
    </source>
</evidence>
<proteinExistence type="predicted"/>
<keyword evidence="1" id="KW-0472">Membrane</keyword>
<protein>
    <submittedName>
        <fullName evidence="2">Uncharacterized protein</fullName>
    </submittedName>
</protein>
<keyword evidence="1" id="KW-1133">Transmembrane helix</keyword>
<dbReference type="EMBL" id="REGN01001384">
    <property type="protein sequence ID" value="RNA35020.1"/>
    <property type="molecule type" value="Genomic_DNA"/>
</dbReference>
<dbReference type="Proteomes" id="UP000276133">
    <property type="component" value="Unassembled WGS sequence"/>
</dbReference>
<keyword evidence="3" id="KW-1185">Reference proteome</keyword>
<feature type="transmembrane region" description="Helical" evidence="1">
    <location>
        <begin position="88"/>
        <end position="106"/>
    </location>
</feature>
<comment type="caution">
    <text evidence="2">The sequence shown here is derived from an EMBL/GenBank/DDBJ whole genome shotgun (WGS) entry which is preliminary data.</text>
</comment>
<gene>
    <name evidence="2" type="ORF">BpHYR1_000654</name>
</gene>
<sequence length="136" mass="15082">MHSSSSSSLKFSCPFTKLLNALSLLPKLFESMNKLSLLSIECKSCLVKLEFKSDIGETEDKSSGRTIAVISVVNVGLISWLVDDATVVQHHVWIQVCLIICLWAIVSSFQIFSLDKHLGHFFIAFFACLRPSFGLA</sequence>
<dbReference type="AlphaFoldDB" id="A0A3M7SHH2"/>
<accession>A0A3M7SHH2</accession>
<organism evidence="2 3">
    <name type="scientific">Brachionus plicatilis</name>
    <name type="common">Marine rotifer</name>
    <name type="synonym">Brachionus muelleri</name>
    <dbReference type="NCBI Taxonomy" id="10195"/>
    <lineage>
        <taxon>Eukaryota</taxon>
        <taxon>Metazoa</taxon>
        <taxon>Spiralia</taxon>
        <taxon>Gnathifera</taxon>
        <taxon>Rotifera</taxon>
        <taxon>Eurotatoria</taxon>
        <taxon>Monogononta</taxon>
        <taxon>Pseudotrocha</taxon>
        <taxon>Ploima</taxon>
        <taxon>Brachionidae</taxon>
        <taxon>Brachionus</taxon>
    </lineage>
</organism>
<evidence type="ECO:0000313" key="3">
    <source>
        <dbReference type="Proteomes" id="UP000276133"/>
    </source>
</evidence>
<reference evidence="2 3" key="1">
    <citation type="journal article" date="2018" name="Sci. Rep.">
        <title>Genomic signatures of local adaptation to the degree of environmental predictability in rotifers.</title>
        <authorList>
            <person name="Franch-Gras L."/>
            <person name="Hahn C."/>
            <person name="Garcia-Roger E.M."/>
            <person name="Carmona M.J."/>
            <person name="Serra M."/>
            <person name="Gomez A."/>
        </authorList>
    </citation>
    <scope>NUCLEOTIDE SEQUENCE [LARGE SCALE GENOMIC DNA]</scope>
    <source>
        <strain evidence="2">HYR1</strain>
    </source>
</reference>
<keyword evidence="1" id="KW-0812">Transmembrane</keyword>